<feature type="region of interest" description="Disordered" evidence="9">
    <location>
        <begin position="185"/>
        <end position="218"/>
    </location>
</feature>
<dbReference type="InterPro" id="IPR006312">
    <property type="entry name" value="TatA/E"/>
</dbReference>
<evidence type="ECO:0000256" key="4">
    <source>
        <dbReference type="ARBA" id="ARBA00022927"/>
    </source>
</evidence>
<evidence type="ECO:0000256" key="9">
    <source>
        <dbReference type="SAM" id="MobiDB-lite"/>
    </source>
</evidence>
<evidence type="ECO:0000313" key="10">
    <source>
        <dbReference type="EMBL" id="KAG6495036.1"/>
    </source>
</evidence>
<dbReference type="EMBL" id="JACMSC010000012">
    <property type="protein sequence ID" value="KAG6495036.1"/>
    <property type="molecule type" value="Genomic_DNA"/>
</dbReference>
<organism evidence="10 11">
    <name type="scientific">Zingiber officinale</name>
    <name type="common">Ginger</name>
    <name type="synonym">Amomum zingiber</name>
    <dbReference type="NCBI Taxonomy" id="94328"/>
    <lineage>
        <taxon>Eukaryota</taxon>
        <taxon>Viridiplantae</taxon>
        <taxon>Streptophyta</taxon>
        <taxon>Embryophyta</taxon>
        <taxon>Tracheophyta</taxon>
        <taxon>Spermatophyta</taxon>
        <taxon>Magnoliopsida</taxon>
        <taxon>Liliopsida</taxon>
        <taxon>Zingiberales</taxon>
        <taxon>Zingiberaceae</taxon>
        <taxon>Zingiber</taxon>
    </lineage>
</organism>
<dbReference type="Gene3D" id="1.20.5.3310">
    <property type="match status" value="1"/>
</dbReference>
<evidence type="ECO:0000256" key="5">
    <source>
        <dbReference type="ARBA" id="ARBA00022989"/>
    </source>
</evidence>
<dbReference type="AlphaFoldDB" id="A0A8J5FVG4"/>
<evidence type="ECO:0000256" key="6">
    <source>
        <dbReference type="ARBA" id="ARBA00023010"/>
    </source>
</evidence>
<dbReference type="GO" id="GO:0006886">
    <property type="term" value="P:intracellular protein transport"/>
    <property type="evidence" value="ECO:0007669"/>
    <property type="project" value="UniProtKB-ARBA"/>
</dbReference>
<dbReference type="GO" id="GO:0009535">
    <property type="term" value="C:chloroplast thylakoid membrane"/>
    <property type="evidence" value="ECO:0007669"/>
    <property type="project" value="UniProtKB-SubCell"/>
</dbReference>
<comment type="function">
    <text evidence="8">Part of the twin-arginine translocation (Tat) system that transports large folded proteins containing a characteristic twin-arginine motif in their signal peptide across the thylakoid membrane. Involved in delta pH-dependent protein transport required for chloroplast development, especially thylakoid membrane formation. TATC and TATB mediate precursor recognition, whereas TATA facilitates translocation.</text>
</comment>
<keyword evidence="6" id="KW-0811">Translocation</keyword>
<dbReference type="PANTHER" id="PTHR33162">
    <property type="entry name" value="SEC-INDEPENDENT PROTEIN TRANSLOCASE PROTEIN TATA, CHLOROPLASTIC"/>
    <property type="match status" value="1"/>
</dbReference>
<accession>A0A8J5FVG4</accession>
<keyword evidence="3" id="KW-0812">Transmembrane</keyword>
<dbReference type="NCBIfam" id="TIGR01411">
    <property type="entry name" value="tatAE"/>
    <property type="match status" value="1"/>
</dbReference>
<dbReference type="InterPro" id="IPR003369">
    <property type="entry name" value="TatA/B/E"/>
</dbReference>
<reference evidence="10 11" key="1">
    <citation type="submission" date="2020-08" db="EMBL/GenBank/DDBJ databases">
        <title>Plant Genome Project.</title>
        <authorList>
            <person name="Zhang R.-G."/>
        </authorList>
    </citation>
    <scope>NUCLEOTIDE SEQUENCE [LARGE SCALE GENOMIC DNA]</scope>
    <source>
        <tissue evidence="10">Rhizome</tissue>
    </source>
</reference>
<evidence type="ECO:0000256" key="7">
    <source>
        <dbReference type="ARBA" id="ARBA00023136"/>
    </source>
</evidence>
<dbReference type="Pfam" id="PF02416">
    <property type="entry name" value="TatA_B_E"/>
    <property type="match status" value="1"/>
</dbReference>
<evidence type="ECO:0000256" key="8">
    <source>
        <dbReference type="ARBA" id="ARBA00025340"/>
    </source>
</evidence>
<comment type="caution">
    <text evidence="10">The sequence shown here is derived from an EMBL/GenBank/DDBJ whole genome shotgun (WGS) entry which is preliminary data.</text>
</comment>
<dbReference type="PANTHER" id="PTHR33162:SF1">
    <property type="entry name" value="SEC-INDEPENDENT PROTEIN TRANSLOCASE PROTEIN TATA, CHLOROPLASTIC"/>
    <property type="match status" value="1"/>
</dbReference>
<comment type="subcellular location">
    <subcellularLocation>
        <location evidence="1">Plastid</location>
        <location evidence="1">Chloroplast thylakoid membrane</location>
        <topology evidence="1">Single-pass membrane protein</topology>
    </subcellularLocation>
</comment>
<gene>
    <name evidence="10" type="ORF">ZIOFF_042827</name>
</gene>
<keyword evidence="11" id="KW-1185">Reference proteome</keyword>
<keyword evidence="2" id="KW-0813">Transport</keyword>
<keyword evidence="5" id="KW-1133">Transmembrane helix</keyword>
<evidence type="ECO:0008006" key="12">
    <source>
        <dbReference type="Google" id="ProtNLM"/>
    </source>
</evidence>
<evidence type="ECO:0000256" key="3">
    <source>
        <dbReference type="ARBA" id="ARBA00022692"/>
    </source>
</evidence>
<sequence length="318" mass="34497">MTTAMAFFSYPSCASLTAPPPSPRLSATPSYLAASSSLFFSGGRGRASLAVALRPRTLRRRQAGGGALGCRCLFGLGVPELVVIAGVAALVFGPKKLPDIGRSIGKTVKSFQQVFQYLFSADCYFCSLYFNTGQPYCCFLRLSLGPGQVAMHPALGGAGRSFRIFNLTATSPLSSIVQAAKEFETELKKDPEDSESSKSANDEDERKELETSGSKDASLTTVQAALPPPFPYRVFTADVSLRTLPLFVCALLASKPRQQRATLIYKAKVKVGIEVDVIVEDIMKRHALVELYQAVAATESTTAHKKKNYFDTNWTFNF</sequence>
<dbReference type="GO" id="GO:0043953">
    <property type="term" value="P:protein transport by the Tat complex"/>
    <property type="evidence" value="ECO:0007669"/>
    <property type="project" value="InterPro"/>
</dbReference>
<dbReference type="PRINTS" id="PR01506">
    <property type="entry name" value="TATBPROTEIN"/>
</dbReference>
<evidence type="ECO:0000256" key="2">
    <source>
        <dbReference type="ARBA" id="ARBA00022448"/>
    </source>
</evidence>
<name>A0A8J5FVG4_ZINOF</name>
<feature type="compositionally biased region" description="Basic and acidic residues" evidence="9">
    <location>
        <begin position="200"/>
        <end position="210"/>
    </location>
</feature>
<protein>
    <recommendedName>
        <fullName evidence="12">Sec-independent protein translocase protein TATA, chloroplastic</fullName>
    </recommendedName>
</protein>
<evidence type="ECO:0000256" key="1">
    <source>
        <dbReference type="ARBA" id="ARBA00004581"/>
    </source>
</evidence>
<keyword evidence="7" id="KW-0472">Membrane</keyword>
<dbReference type="Proteomes" id="UP000734854">
    <property type="component" value="Unassembled WGS sequence"/>
</dbReference>
<proteinExistence type="predicted"/>
<keyword evidence="4" id="KW-0653">Protein transport</keyword>
<evidence type="ECO:0000313" key="11">
    <source>
        <dbReference type="Proteomes" id="UP000734854"/>
    </source>
</evidence>